<dbReference type="InterPro" id="IPR029044">
    <property type="entry name" value="Nucleotide-diphossugar_trans"/>
</dbReference>
<proteinExistence type="inferred from homology"/>
<dbReference type="GO" id="GO:0000009">
    <property type="term" value="F:alpha-1,6-mannosyltransferase activity"/>
    <property type="evidence" value="ECO:0007669"/>
    <property type="project" value="InterPro"/>
</dbReference>
<evidence type="ECO:0000256" key="1">
    <source>
        <dbReference type="ARBA" id="ARBA00009003"/>
    </source>
</evidence>
<keyword evidence="3" id="KW-1185">Reference proteome</keyword>
<sequence>MSILEPLVSKSPGSTSPRAFPVLQRAAPQVVFNLDQPPDSEIPIPKLIWQIFFPPPGTPVLDHDLIHSDEWIAMGAGYTYTLVGTSEADRFIAKNFEHRPEISETYHSLTNPALKSDFLRYLLLYIRGGVYADVDTKPIIRLDDWIPPERRRDVKLLVAVEYDESIDPHPADFTYPVQFCQWTIAAAPGHPVFARMIDRVLRGLNDVARMQGTTLDKANISDYNVLNTTGPVAWTEVVFSVLQETSPDIKTFDDVAGITEGRYHGDIVVMPLETFRADYLDDWGISLRQGRKALVRHFFKGGWKKTPP</sequence>
<protein>
    <submittedName>
        <fullName evidence="2">Initiation-specific alpha-1,6-mannosyltransferase</fullName>
    </submittedName>
</protein>
<dbReference type="Pfam" id="PF04488">
    <property type="entry name" value="Gly_transf_sug"/>
    <property type="match status" value="1"/>
</dbReference>
<gene>
    <name evidence="2" type="ORF">QBC34DRAFT_449227</name>
</gene>
<reference evidence="2" key="1">
    <citation type="journal article" date="2023" name="Mol. Phylogenet. Evol.">
        <title>Genome-scale phylogeny and comparative genomics of the fungal order Sordariales.</title>
        <authorList>
            <person name="Hensen N."/>
            <person name="Bonometti L."/>
            <person name="Westerberg I."/>
            <person name="Brannstrom I.O."/>
            <person name="Guillou S."/>
            <person name="Cros-Aarteil S."/>
            <person name="Calhoun S."/>
            <person name="Haridas S."/>
            <person name="Kuo A."/>
            <person name="Mondo S."/>
            <person name="Pangilinan J."/>
            <person name="Riley R."/>
            <person name="LaButti K."/>
            <person name="Andreopoulos B."/>
            <person name="Lipzen A."/>
            <person name="Chen C."/>
            <person name="Yan M."/>
            <person name="Daum C."/>
            <person name="Ng V."/>
            <person name="Clum A."/>
            <person name="Steindorff A."/>
            <person name="Ohm R.A."/>
            <person name="Martin F."/>
            <person name="Silar P."/>
            <person name="Natvig D.O."/>
            <person name="Lalanne C."/>
            <person name="Gautier V."/>
            <person name="Ament-Velasquez S.L."/>
            <person name="Kruys A."/>
            <person name="Hutchinson M.I."/>
            <person name="Powell A.J."/>
            <person name="Barry K."/>
            <person name="Miller A.N."/>
            <person name="Grigoriev I.V."/>
            <person name="Debuchy R."/>
            <person name="Gladieux P."/>
            <person name="Hiltunen Thoren M."/>
            <person name="Johannesson H."/>
        </authorList>
    </citation>
    <scope>NUCLEOTIDE SEQUENCE</scope>
    <source>
        <strain evidence="2">PSN243</strain>
    </source>
</reference>
<dbReference type="PANTHER" id="PTHR31834">
    <property type="entry name" value="INITIATION-SPECIFIC ALPHA-1,6-MANNOSYLTRANSFERASE"/>
    <property type="match status" value="1"/>
</dbReference>
<comment type="caution">
    <text evidence="2">The sequence shown here is derived from an EMBL/GenBank/DDBJ whole genome shotgun (WGS) entry which is preliminary data.</text>
</comment>
<evidence type="ECO:0000313" key="3">
    <source>
        <dbReference type="Proteomes" id="UP001321760"/>
    </source>
</evidence>
<organism evidence="2 3">
    <name type="scientific">Podospora aff. communis PSN243</name>
    <dbReference type="NCBI Taxonomy" id="3040156"/>
    <lineage>
        <taxon>Eukaryota</taxon>
        <taxon>Fungi</taxon>
        <taxon>Dikarya</taxon>
        <taxon>Ascomycota</taxon>
        <taxon>Pezizomycotina</taxon>
        <taxon>Sordariomycetes</taxon>
        <taxon>Sordariomycetidae</taxon>
        <taxon>Sordariales</taxon>
        <taxon>Podosporaceae</taxon>
        <taxon>Podospora</taxon>
    </lineage>
</organism>
<dbReference type="GO" id="GO:0000136">
    <property type="term" value="C:mannan polymerase complex"/>
    <property type="evidence" value="ECO:0007669"/>
    <property type="project" value="TreeGrafter"/>
</dbReference>
<evidence type="ECO:0000313" key="2">
    <source>
        <dbReference type="EMBL" id="KAK4448656.1"/>
    </source>
</evidence>
<reference evidence="2" key="2">
    <citation type="submission" date="2023-05" db="EMBL/GenBank/DDBJ databases">
        <authorList>
            <consortium name="Lawrence Berkeley National Laboratory"/>
            <person name="Steindorff A."/>
            <person name="Hensen N."/>
            <person name="Bonometti L."/>
            <person name="Westerberg I."/>
            <person name="Brannstrom I.O."/>
            <person name="Guillou S."/>
            <person name="Cros-Aarteil S."/>
            <person name="Calhoun S."/>
            <person name="Haridas S."/>
            <person name="Kuo A."/>
            <person name="Mondo S."/>
            <person name="Pangilinan J."/>
            <person name="Riley R."/>
            <person name="Labutti K."/>
            <person name="Andreopoulos B."/>
            <person name="Lipzen A."/>
            <person name="Chen C."/>
            <person name="Yanf M."/>
            <person name="Daum C."/>
            <person name="Ng V."/>
            <person name="Clum A."/>
            <person name="Ohm R."/>
            <person name="Martin F."/>
            <person name="Silar P."/>
            <person name="Natvig D."/>
            <person name="Lalanne C."/>
            <person name="Gautier V."/>
            <person name="Ament-Velasquez S.L."/>
            <person name="Kruys A."/>
            <person name="Hutchinson M.I."/>
            <person name="Powell A.J."/>
            <person name="Barry K."/>
            <person name="Miller A.N."/>
            <person name="Grigoriev I.V."/>
            <person name="Debuchy R."/>
            <person name="Gladieux P."/>
            <person name="Thoren M.H."/>
            <person name="Johannesson H."/>
        </authorList>
    </citation>
    <scope>NUCLEOTIDE SEQUENCE</scope>
    <source>
        <strain evidence="2">PSN243</strain>
    </source>
</reference>
<dbReference type="PANTHER" id="PTHR31834:SF1">
    <property type="entry name" value="INITIATION-SPECIFIC ALPHA-1,6-MANNOSYLTRANSFERASE"/>
    <property type="match status" value="1"/>
</dbReference>
<dbReference type="InterPro" id="IPR007577">
    <property type="entry name" value="GlycoTrfase_DXD_sugar-bd_CS"/>
</dbReference>
<dbReference type="AlphaFoldDB" id="A0AAV9GPS6"/>
<comment type="similarity">
    <text evidence="1">Belongs to the glycosyltransferase 32 family.</text>
</comment>
<dbReference type="InterPro" id="IPR039367">
    <property type="entry name" value="Och1-like"/>
</dbReference>
<dbReference type="GO" id="GO:0006487">
    <property type="term" value="P:protein N-linked glycosylation"/>
    <property type="evidence" value="ECO:0007669"/>
    <property type="project" value="TreeGrafter"/>
</dbReference>
<dbReference type="Gene3D" id="3.90.550.20">
    <property type="match status" value="1"/>
</dbReference>
<dbReference type="Proteomes" id="UP001321760">
    <property type="component" value="Unassembled WGS sequence"/>
</dbReference>
<dbReference type="EMBL" id="MU865941">
    <property type="protein sequence ID" value="KAK4448656.1"/>
    <property type="molecule type" value="Genomic_DNA"/>
</dbReference>
<name>A0AAV9GPS6_9PEZI</name>
<dbReference type="SUPFAM" id="SSF53448">
    <property type="entry name" value="Nucleotide-diphospho-sugar transferases"/>
    <property type="match status" value="1"/>
</dbReference>
<accession>A0AAV9GPS6</accession>